<proteinExistence type="predicted"/>
<sequence length="34" mass="3856">MRLHGNEAIFHRQLVIIAALILTNQRAKRTLSLG</sequence>
<accession>A0A068RBU9</accession>
<dbReference type="EMBL" id="FR904234">
    <property type="protein sequence ID" value="CDG48085.1"/>
    <property type="molecule type" value="Genomic_DNA"/>
</dbReference>
<protein>
    <submittedName>
        <fullName evidence="1">Uncharacterized protein</fullName>
    </submittedName>
</protein>
<reference evidence="1" key="1">
    <citation type="submission" date="2013-06" db="EMBL/GenBank/DDBJ databases">
        <authorList>
            <person name="Mazano-Marin A."/>
        </authorList>
    </citation>
    <scope>NUCLEOTIDE SEQUENCE</scope>
    <source>
        <strain evidence="1">SCt-VLC</strain>
    </source>
</reference>
<gene>
    <name evidence="1" type="ORF">SCTVLC_1383</name>
</gene>
<organism evidence="1">
    <name type="scientific">Serratia symbiotica SCt-VLC</name>
    <dbReference type="NCBI Taxonomy" id="1347341"/>
    <lineage>
        <taxon>Bacteria</taxon>
        <taxon>Pseudomonadati</taxon>
        <taxon>Pseudomonadota</taxon>
        <taxon>Gammaproteobacteria</taxon>
        <taxon>Enterobacterales</taxon>
        <taxon>Yersiniaceae</taxon>
        <taxon>Serratia</taxon>
        <taxon>Serratia symbiotica</taxon>
    </lineage>
</organism>
<evidence type="ECO:0000313" key="1">
    <source>
        <dbReference type="EMBL" id="CDG48085.1"/>
    </source>
</evidence>
<name>A0A068RBU9_9GAMM</name>
<dbReference type="AlphaFoldDB" id="A0A068RBU9"/>
<reference evidence="1" key="2">
    <citation type="journal article" date="2014" name="Genome Biol. Evol.">
        <title>Settling down: the genome of Serratia symbiotica from the aphid Cinara tujafilina zooms in on the process of accommodation to a cooperative intracellular life.</title>
        <authorList>
            <person name="Manzano-Marin A."/>
            <person name="Latorre A."/>
        </authorList>
    </citation>
    <scope>NUCLEOTIDE SEQUENCE</scope>
    <source>
        <strain evidence="1">SCt-VLC</strain>
    </source>
</reference>